<evidence type="ECO:0000313" key="4">
    <source>
        <dbReference type="Proteomes" id="UP000180253"/>
    </source>
</evidence>
<dbReference type="Pfam" id="PF00561">
    <property type="entry name" value="Abhydrolase_1"/>
    <property type="match status" value="1"/>
</dbReference>
<feature type="domain" description="AB hydrolase-1" evidence="2">
    <location>
        <begin position="13"/>
        <end position="245"/>
    </location>
</feature>
<dbReference type="RefSeq" id="WP_070990345.1">
    <property type="nucleotide sequence ID" value="NZ_CBCSHD010000008.1"/>
</dbReference>
<keyword evidence="4" id="KW-1185">Reference proteome</keyword>
<dbReference type="InterPro" id="IPR000073">
    <property type="entry name" value="AB_hydrolase_1"/>
</dbReference>
<dbReference type="OrthoDB" id="9808398at2"/>
<dbReference type="Proteomes" id="UP000180253">
    <property type="component" value="Unassembled WGS sequence"/>
</dbReference>
<evidence type="ECO:0000256" key="1">
    <source>
        <dbReference type="ARBA" id="ARBA00022801"/>
    </source>
</evidence>
<dbReference type="PRINTS" id="PR00412">
    <property type="entry name" value="EPOXHYDRLASE"/>
</dbReference>
<accession>A0A1S1NCW9</accession>
<reference evidence="3 4" key="1">
    <citation type="submission" date="2016-10" db="EMBL/GenBank/DDBJ databases">
        <title>Pseudoalteromonas amylolytica sp. nov., isolated from the surface seawater.</title>
        <authorList>
            <person name="Wu Y.-H."/>
            <person name="Cheng H."/>
            <person name="Jin X.-B."/>
            <person name="Wang C.-S."/>
            <person name="Xu X.-W."/>
        </authorList>
    </citation>
    <scope>NUCLEOTIDE SEQUENCE [LARGE SCALE GENOMIC DNA]</scope>
    <source>
        <strain evidence="3 4">JCM 12483</strain>
    </source>
</reference>
<dbReference type="EMBL" id="MNAN01000018">
    <property type="protein sequence ID" value="OHU97315.1"/>
    <property type="molecule type" value="Genomic_DNA"/>
</dbReference>
<sequence length="258" mass="28467">MLLNFTQTGSGAHVILIHGLFGSLDNLNIVAKALAEHFTVTNVDLRNHGSSFHDAVMDYPTMASDVIALMDHLKIEQAHIVGHSMGGKVAMQMAMLAEQKVARLAILDIAPVAYHSRHDSIIAGLKAVADALAHKKIQNRNEADKIMAQYIEELGVRQFLLKSLAKNEQSELAWRFNLPAICENYSKITANINATHSCLCDTLFIKGNNSDYILPEHKDAITQCFSNAKAKVIHGAGHWLHAEKPQSVNRSIIDFLQL</sequence>
<dbReference type="Gene3D" id="3.40.50.1820">
    <property type="entry name" value="alpha/beta hydrolase"/>
    <property type="match status" value="1"/>
</dbReference>
<proteinExistence type="predicted"/>
<organism evidence="3 4">
    <name type="scientific">Pseudoalteromonas byunsanensis</name>
    <dbReference type="NCBI Taxonomy" id="327939"/>
    <lineage>
        <taxon>Bacteria</taxon>
        <taxon>Pseudomonadati</taxon>
        <taxon>Pseudomonadota</taxon>
        <taxon>Gammaproteobacteria</taxon>
        <taxon>Alteromonadales</taxon>
        <taxon>Pseudoalteromonadaceae</taxon>
        <taxon>Pseudoalteromonas</taxon>
    </lineage>
</organism>
<protein>
    <submittedName>
        <fullName evidence="3">Alpha/beta hydrolase</fullName>
    </submittedName>
</protein>
<evidence type="ECO:0000259" key="2">
    <source>
        <dbReference type="Pfam" id="PF00561"/>
    </source>
</evidence>
<gene>
    <name evidence="3" type="ORF">BIW53_03060</name>
</gene>
<name>A0A1S1NCW9_9GAMM</name>
<dbReference type="AlphaFoldDB" id="A0A1S1NCW9"/>
<dbReference type="STRING" id="327939.BIW53_03060"/>
<comment type="caution">
    <text evidence="3">The sequence shown here is derived from an EMBL/GenBank/DDBJ whole genome shotgun (WGS) entry which is preliminary data.</text>
</comment>
<evidence type="ECO:0000313" key="3">
    <source>
        <dbReference type="EMBL" id="OHU97315.1"/>
    </source>
</evidence>
<dbReference type="SUPFAM" id="SSF53474">
    <property type="entry name" value="alpha/beta-Hydrolases"/>
    <property type="match status" value="1"/>
</dbReference>
<dbReference type="GO" id="GO:0016787">
    <property type="term" value="F:hydrolase activity"/>
    <property type="evidence" value="ECO:0007669"/>
    <property type="project" value="UniProtKB-KW"/>
</dbReference>
<dbReference type="PANTHER" id="PTHR46118">
    <property type="entry name" value="PROTEIN ABHD11"/>
    <property type="match status" value="1"/>
</dbReference>
<dbReference type="InterPro" id="IPR000639">
    <property type="entry name" value="Epox_hydrolase-like"/>
</dbReference>
<dbReference type="PANTHER" id="PTHR46118:SF4">
    <property type="entry name" value="PROTEIN ABHD11"/>
    <property type="match status" value="1"/>
</dbReference>
<keyword evidence="1 3" id="KW-0378">Hydrolase</keyword>
<dbReference type="InterPro" id="IPR029058">
    <property type="entry name" value="AB_hydrolase_fold"/>
</dbReference>